<dbReference type="AlphaFoldDB" id="A0A1B8U4X0"/>
<name>A0A1B8U4X0_9FLAO</name>
<keyword evidence="3" id="KW-1185">Reference proteome</keyword>
<dbReference type="OrthoDB" id="9788327at2"/>
<sequence length="336" mass="39587">MPKTTFYLLLFYVSIGFSQQSDFKHINFTKADKIANATKTKRLYELNKLTYDLTSNLETDVEKLRAIYVWICNNIANDFRLYTLNERKRNRFEKDSLKLENWNSKFKKILFKKLLKKKKTICTGYAYLLKEMCKIVGIESYMVNGFARTATVDFSTLTMPNHTWNVVKLNNKWYLCDPTWSTGISFPEEGRFQFIYNNGYFLADPELFFMNHFPADNQFSLLGETTPNFTEYTELPLVYGDAFTIVKEHIVPKKMHHILKKNAVFTFKYLLKEEHNINKVKFVIDSGASEKTIKPEFNIENSILTLKHTFKSKGFFDVHLYIENKLIATYTFKVTK</sequence>
<dbReference type="Pfam" id="PF01841">
    <property type="entry name" value="Transglut_core"/>
    <property type="match status" value="1"/>
</dbReference>
<evidence type="ECO:0000313" key="2">
    <source>
        <dbReference type="EMBL" id="OBY66910.1"/>
    </source>
</evidence>
<dbReference type="Gene3D" id="3.10.620.30">
    <property type="match status" value="1"/>
</dbReference>
<protein>
    <recommendedName>
        <fullName evidence="1">Transglutaminase-like domain-containing protein</fullName>
    </recommendedName>
</protein>
<dbReference type="SUPFAM" id="SSF54001">
    <property type="entry name" value="Cysteine proteinases"/>
    <property type="match status" value="1"/>
</dbReference>
<dbReference type="KEGG" id="prn:BW723_17490"/>
<feature type="domain" description="Transglutaminase-like" evidence="1">
    <location>
        <begin position="114"/>
        <end position="180"/>
    </location>
</feature>
<dbReference type="InterPro" id="IPR052557">
    <property type="entry name" value="CAP/Cytokinesis_protein"/>
</dbReference>
<dbReference type="STRING" id="996801.BW723_17490"/>
<gene>
    <name evidence="2" type="ORF">LPB301_04795</name>
</gene>
<dbReference type="PANTHER" id="PTHR46333">
    <property type="entry name" value="CYTOKINESIS PROTEIN 3"/>
    <property type="match status" value="1"/>
</dbReference>
<proteinExistence type="predicted"/>
<reference evidence="3" key="1">
    <citation type="submission" date="2016-02" db="EMBL/GenBank/DDBJ databases">
        <title>Paenibacillus sp. LPB0068, isolated from Crassostrea gigas.</title>
        <authorList>
            <person name="Shin S.-K."/>
            <person name="Yi H."/>
        </authorList>
    </citation>
    <scope>NUCLEOTIDE SEQUENCE [LARGE SCALE GENOMIC DNA]</scope>
    <source>
        <strain evidence="3">KCTC 23969</strain>
    </source>
</reference>
<dbReference type="PANTHER" id="PTHR46333:SF2">
    <property type="entry name" value="CYTOKINESIS PROTEIN 3"/>
    <property type="match status" value="1"/>
</dbReference>
<dbReference type="GO" id="GO:0005737">
    <property type="term" value="C:cytoplasm"/>
    <property type="evidence" value="ECO:0007669"/>
    <property type="project" value="TreeGrafter"/>
</dbReference>
<accession>A0A1B8U4X0</accession>
<evidence type="ECO:0000313" key="3">
    <source>
        <dbReference type="Proteomes" id="UP000092612"/>
    </source>
</evidence>
<evidence type="ECO:0000259" key="1">
    <source>
        <dbReference type="SMART" id="SM00460"/>
    </source>
</evidence>
<dbReference type="Proteomes" id="UP000092612">
    <property type="component" value="Unassembled WGS sequence"/>
</dbReference>
<dbReference type="RefSeq" id="WP_068358356.1">
    <property type="nucleotide sequence ID" value="NZ_CP019337.1"/>
</dbReference>
<dbReference type="InterPro" id="IPR038765">
    <property type="entry name" value="Papain-like_cys_pep_sf"/>
</dbReference>
<dbReference type="InterPro" id="IPR002931">
    <property type="entry name" value="Transglutaminase-like"/>
</dbReference>
<organism evidence="2 3">
    <name type="scientific">Polaribacter reichenbachii</name>
    <dbReference type="NCBI Taxonomy" id="996801"/>
    <lineage>
        <taxon>Bacteria</taxon>
        <taxon>Pseudomonadati</taxon>
        <taxon>Bacteroidota</taxon>
        <taxon>Flavobacteriia</taxon>
        <taxon>Flavobacteriales</taxon>
        <taxon>Flavobacteriaceae</taxon>
    </lineage>
</organism>
<comment type="caution">
    <text evidence="2">The sequence shown here is derived from an EMBL/GenBank/DDBJ whole genome shotgun (WGS) entry which is preliminary data.</text>
</comment>
<dbReference type="SMART" id="SM00460">
    <property type="entry name" value="TGc"/>
    <property type="match status" value="1"/>
</dbReference>
<dbReference type="EMBL" id="LSFL01000010">
    <property type="protein sequence ID" value="OBY66910.1"/>
    <property type="molecule type" value="Genomic_DNA"/>
</dbReference>